<keyword evidence="4 6" id="KW-0663">Pyridoxal phosphate</keyword>
<dbReference type="EMBL" id="LWDL01000027">
    <property type="protein sequence ID" value="OQW50108.1"/>
    <property type="molecule type" value="Genomic_DNA"/>
</dbReference>
<evidence type="ECO:0000256" key="7">
    <source>
        <dbReference type="RuleBase" id="RU000382"/>
    </source>
</evidence>
<gene>
    <name evidence="8" type="ORF">A4S15_01295</name>
</gene>
<keyword evidence="5 7" id="KW-0456">Lyase</keyword>
<accession>A0A1W9HRP1</accession>
<dbReference type="Pfam" id="PF00282">
    <property type="entry name" value="Pyridoxal_deC"/>
    <property type="match status" value="1"/>
</dbReference>
<dbReference type="AlphaFoldDB" id="A0A1W9HRP1"/>
<feature type="modified residue" description="N6-(pyridoxal phosphate)lysine" evidence="6">
    <location>
        <position position="314"/>
    </location>
</feature>
<dbReference type="Proteomes" id="UP000192872">
    <property type="component" value="Unassembled WGS sequence"/>
</dbReference>
<dbReference type="Gene3D" id="1.20.1340.10">
    <property type="entry name" value="dopa decarboxylase, N-terminal domain"/>
    <property type="match status" value="1"/>
</dbReference>
<dbReference type="PANTHER" id="PTHR11999:SF70">
    <property type="entry name" value="MIP05841P"/>
    <property type="match status" value="1"/>
</dbReference>
<dbReference type="GO" id="GO:0030170">
    <property type="term" value="F:pyridoxal phosphate binding"/>
    <property type="evidence" value="ECO:0007669"/>
    <property type="project" value="InterPro"/>
</dbReference>
<proteinExistence type="inferred from homology"/>
<dbReference type="GO" id="GO:0006520">
    <property type="term" value="P:amino acid metabolic process"/>
    <property type="evidence" value="ECO:0007669"/>
    <property type="project" value="InterPro"/>
</dbReference>
<sequence>MGRCERRTPASSHEDALPDLDPTDWKIFSADAHRALDNVIAHMATLRDRPVWQEMTPAVRQRFTTPLPRRETPLGDILSEASANIMPYATGNGHPLFMGWVHGAGTPVGMVAEMITAGLNANCGGRDHVGIEIEEQITRWASQLFGFPREASGVFVTGTSMANLLGLVVARHRALGGEGKARGLAAADAPLVAYTSSEAHGCIARAMEVAGLGSNALRMIAVNDEGAMDSATLEEAIARDRRAGLKPFLIVGTAGSVNRGAIDPLDKLADIAEREGMSFHVDGAFGALIALSDKLRPLLAGIERADSIAFDFHKWAHVPYDSGFLLVRDSALHRDTFAQPAAYLARSPAGLGAGENWPCDFGVDLSRGFRALKVWMTFQVLGADRIAAAIEDNCRLARILAERLTASGLYEVVKSPALNIVCFALAGDENGASSEPIVIDLQRSGRAAPSLTRIDGRQVIRAAIVNHRSTQADIDDFMISLQVSALRIAQARFNETITGKRHIA</sequence>
<dbReference type="SUPFAM" id="SSF53383">
    <property type="entry name" value="PLP-dependent transferases"/>
    <property type="match status" value="1"/>
</dbReference>
<dbReference type="Gene3D" id="3.40.640.10">
    <property type="entry name" value="Type I PLP-dependent aspartate aminotransferase-like (Major domain)"/>
    <property type="match status" value="1"/>
</dbReference>
<dbReference type="InterPro" id="IPR010977">
    <property type="entry name" value="Aromatic_deC"/>
</dbReference>
<dbReference type="GO" id="GO:0016831">
    <property type="term" value="F:carboxy-lyase activity"/>
    <property type="evidence" value="ECO:0007669"/>
    <property type="project" value="UniProtKB-KW"/>
</dbReference>
<evidence type="ECO:0000256" key="1">
    <source>
        <dbReference type="ARBA" id="ARBA00001933"/>
    </source>
</evidence>
<dbReference type="InterPro" id="IPR002129">
    <property type="entry name" value="PyrdxlP-dep_de-COase"/>
</dbReference>
<evidence type="ECO:0000256" key="6">
    <source>
        <dbReference type="PIRSR" id="PIRSR602129-50"/>
    </source>
</evidence>
<organism evidence="8 9">
    <name type="scientific">Candidatus Raskinella chloraquaticus</name>
    <dbReference type="NCBI Taxonomy" id="1951219"/>
    <lineage>
        <taxon>Bacteria</taxon>
        <taxon>Pseudomonadati</taxon>
        <taxon>Pseudomonadota</taxon>
        <taxon>Alphaproteobacteria</taxon>
        <taxon>Hyphomicrobiales</taxon>
        <taxon>Phreatobacteraceae</taxon>
        <taxon>Candidatus Raskinella</taxon>
    </lineage>
</organism>
<protein>
    <submittedName>
        <fullName evidence="8">Cytochrome D ubiquinol oxidase subunit I</fullName>
    </submittedName>
</protein>
<dbReference type="PRINTS" id="PR00800">
    <property type="entry name" value="YHDCRBOXLASE"/>
</dbReference>
<dbReference type="InterPro" id="IPR015424">
    <property type="entry name" value="PyrdxlP-dep_Trfase"/>
</dbReference>
<dbReference type="InterPro" id="IPR015422">
    <property type="entry name" value="PyrdxlP-dep_Trfase_small"/>
</dbReference>
<evidence type="ECO:0000256" key="2">
    <source>
        <dbReference type="ARBA" id="ARBA00009533"/>
    </source>
</evidence>
<name>A0A1W9HRP1_9HYPH</name>
<comment type="caution">
    <text evidence="8">The sequence shown here is derived from an EMBL/GenBank/DDBJ whole genome shotgun (WGS) entry which is preliminary data.</text>
</comment>
<evidence type="ECO:0000313" key="8">
    <source>
        <dbReference type="EMBL" id="OQW50108.1"/>
    </source>
</evidence>
<dbReference type="Gene3D" id="3.90.1150.10">
    <property type="entry name" value="Aspartate Aminotransferase, domain 1"/>
    <property type="match status" value="1"/>
</dbReference>
<dbReference type="STRING" id="1827387.A4S15_01295"/>
<comment type="cofactor">
    <cofactor evidence="1 6 7">
        <name>pyridoxal 5'-phosphate</name>
        <dbReference type="ChEBI" id="CHEBI:597326"/>
    </cofactor>
</comment>
<comment type="similarity">
    <text evidence="2 7">Belongs to the group II decarboxylase family.</text>
</comment>
<keyword evidence="3" id="KW-0210">Decarboxylase</keyword>
<evidence type="ECO:0000256" key="5">
    <source>
        <dbReference type="ARBA" id="ARBA00023239"/>
    </source>
</evidence>
<evidence type="ECO:0000256" key="3">
    <source>
        <dbReference type="ARBA" id="ARBA00022793"/>
    </source>
</evidence>
<dbReference type="PANTHER" id="PTHR11999">
    <property type="entry name" value="GROUP II PYRIDOXAL-5-PHOSPHATE DECARBOXYLASE"/>
    <property type="match status" value="1"/>
</dbReference>
<reference evidence="8 9" key="1">
    <citation type="journal article" date="2017" name="Water Res.">
        <title>Comammox in drinking water systems.</title>
        <authorList>
            <person name="Wang Y."/>
            <person name="Ma L."/>
            <person name="Mao Y."/>
            <person name="Jiang X."/>
            <person name="Xia Y."/>
            <person name="Yu K."/>
            <person name="Li B."/>
            <person name="Zhang T."/>
        </authorList>
    </citation>
    <scope>NUCLEOTIDE SEQUENCE [LARGE SCALE GENOMIC DNA]</scope>
    <source>
        <strain evidence="8">SG_bin8</strain>
    </source>
</reference>
<dbReference type="InterPro" id="IPR015421">
    <property type="entry name" value="PyrdxlP-dep_Trfase_major"/>
</dbReference>
<evidence type="ECO:0000313" key="9">
    <source>
        <dbReference type="Proteomes" id="UP000192872"/>
    </source>
</evidence>
<dbReference type="GO" id="GO:0019752">
    <property type="term" value="P:carboxylic acid metabolic process"/>
    <property type="evidence" value="ECO:0007669"/>
    <property type="project" value="InterPro"/>
</dbReference>
<evidence type="ECO:0000256" key="4">
    <source>
        <dbReference type="ARBA" id="ARBA00022898"/>
    </source>
</evidence>